<dbReference type="KEGG" id="cli:Clim_1453"/>
<evidence type="ECO:0000256" key="1">
    <source>
        <dbReference type="ARBA" id="ARBA00000142"/>
    </source>
</evidence>
<reference evidence="8 9" key="1">
    <citation type="submission" date="2008-05" db="EMBL/GenBank/DDBJ databases">
        <title>Complete sequence of Chlorobium limicola DSM 245.</title>
        <authorList>
            <consortium name="US DOE Joint Genome Institute"/>
            <person name="Lucas S."/>
            <person name="Copeland A."/>
            <person name="Lapidus A."/>
            <person name="Glavina del Rio T."/>
            <person name="Dalin E."/>
            <person name="Tice H."/>
            <person name="Bruce D."/>
            <person name="Goodwin L."/>
            <person name="Pitluck S."/>
            <person name="Schmutz J."/>
            <person name="Larimer F."/>
            <person name="Land M."/>
            <person name="Hauser L."/>
            <person name="Kyrpides N."/>
            <person name="Ovchinnikova G."/>
            <person name="Zhao F."/>
            <person name="Li T."/>
            <person name="Liu Z."/>
            <person name="Overmann J."/>
            <person name="Bryant D.A."/>
            <person name="Richardson P."/>
        </authorList>
    </citation>
    <scope>NUCLEOTIDE SEQUENCE [LARGE SCALE GENOMIC DNA]</scope>
    <source>
        <strain evidence="9">DSM 245 / NBRC 103803 / 6330</strain>
    </source>
</reference>
<feature type="binding site" evidence="7">
    <location>
        <position position="34"/>
    </location>
    <ligand>
        <name>S-adenosyl-L-methionine</name>
        <dbReference type="ChEBI" id="CHEBI:59789"/>
    </ligand>
</feature>
<keyword evidence="6 7" id="KW-0819">tRNA processing</keyword>
<keyword evidence="4 7" id="KW-0808">Transferase</keyword>
<dbReference type="EMBL" id="CP001097">
    <property type="protein sequence ID" value="ACD90512.1"/>
    <property type="molecule type" value="Genomic_DNA"/>
</dbReference>
<evidence type="ECO:0000256" key="5">
    <source>
        <dbReference type="ARBA" id="ARBA00022691"/>
    </source>
</evidence>
<dbReference type="Pfam" id="PF02390">
    <property type="entry name" value="Methyltransf_4"/>
    <property type="match status" value="1"/>
</dbReference>
<dbReference type="Gene3D" id="3.40.50.150">
    <property type="entry name" value="Vaccinia Virus protein VP39"/>
    <property type="match status" value="1"/>
</dbReference>
<feature type="binding site" evidence="7">
    <location>
        <position position="145"/>
    </location>
    <ligand>
        <name>substrate</name>
    </ligand>
</feature>
<feature type="binding site" evidence="7">
    <location>
        <position position="109"/>
    </location>
    <ligand>
        <name>S-adenosyl-L-methionine</name>
        <dbReference type="ChEBI" id="CHEBI:59789"/>
    </ligand>
</feature>
<feature type="binding site" evidence="7">
    <location>
        <position position="59"/>
    </location>
    <ligand>
        <name>S-adenosyl-L-methionine</name>
        <dbReference type="ChEBI" id="CHEBI:59789"/>
    </ligand>
</feature>
<dbReference type="GO" id="GO:0008176">
    <property type="term" value="F:tRNA (guanine(46)-N7)-methyltransferase activity"/>
    <property type="evidence" value="ECO:0007669"/>
    <property type="project" value="UniProtKB-UniRule"/>
</dbReference>
<dbReference type="InterPro" id="IPR055361">
    <property type="entry name" value="tRNA_methyltr_TrmB_bact"/>
</dbReference>
<keyword evidence="3 7" id="KW-0489">Methyltransferase</keyword>
<dbReference type="eggNOG" id="COG0220">
    <property type="taxonomic scope" value="Bacteria"/>
</dbReference>
<feature type="binding site" evidence="7">
    <location>
        <position position="113"/>
    </location>
    <ligand>
        <name>substrate</name>
    </ligand>
</feature>
<proteinExistence type="inferred from homology"/>
<comment type="function">
    <text evidence="2 7">Catalyzes the formation of N(7)-methylguanine at position 46 (m7G46) in tRNA.</text>
</comment>
<evidence type="ECO:0000256" key="2">
    <source>
        <dbReference type="ARBA" id="ARBA00003015"/>
    </source>
</evidence>
<evidence type="ECO:0000256" key="7">
    <source>
        <dbReference type="HAMAP-Rule" id="MF_01057"/>
    </source>
</evidence>
<evidence type="ECO:0000256" key="6">
    <source>
        <dbReference type="ARBA" id="ARBA00022694"/>
    </source>
</evidence>
<feature type="binding site" evidence="7">
    <location>
        <begin position="175"/>
        <end position="178"/>
    </location>
    <ligand>
        <name>substrate</name>
    </ligand>
</feature>
<comment type="catalytic activity">
    <reaction evidence="1 7">
        <text>guanosine(46) in tRNA + S-adenosyl-L-methionine = N(7)-methylguanosine(46) in tRNA + S-adenosyl-L-homocysteine</text>
        <dbReference type="Rhea" id="RHEA:42708"/>
        <dbReference type="Rhea" id="RHEA-COMP:10188"/>
        <dbReference type="Rhea" id="RHEA-COMP:10189"/>
        <dbReference type="ChEBI" id="CHEBI:57856"/>
        <dbReference type="ChEBI" id="CHEBI:59789"/>
        <dbReference type="ChEBI" id="CHEBI:74269"/>
        <dbReference type="ChEBI" id="CHEBI:74480"/>
        <dbReference type="EC" id="2.1.1.33"/>
    </reaction>
</comment>
<gene>
    <name evidence="7" type="primary">trmB</name>
    <name evidence="8" type="ordered locus">Clim_1453</name>
</gene>
<dbReference type="HAMAP" id="MF_01057">
    <property type="entry name" value="tRNA_methyltr_TrmB"/>
    <property type="match status" value="1"/>
</dbReference>
<keyword evidence="5 7" id="KW-0949">S-adenosyl-L-methionine</keyword>
<dbReference type="GO" id="GO:0043527">
    <property type="term" value="C:tRNA methyltransferase complex"/>
    <property type="evidence" value="ECO:0007669"/>
    <property type="project" value="TreeGrafter"/>
</dbReference>
<evidence type="ECO:0000313" key="9">
    <source>
        <dbReference type="Proteomes" id="UP000008841"/>
    </source>
</evidence>
<dbReference type="RefSeq" id="WP_012466389.1">
    <property type="nucleotide sequence ID" value="NC_010803.1"/>
</dbReference>
<organism evidence="8 9">
    <name type="scientific">Chlorobium limicola (strain DSM 245 / NBRC 103803 / 6330)</name>
    <dbReference type="NCBI Taxonomy" id="290315"/>
    <lineage>
        <taxon>Bacteria</taxon>
        <taxon>Pseudomonadati</taxon>
        <taxon>Chlorobiota</taxon>
        <taxon>Chlorobiia</taxon>
        <taxon>Chlorobiales</taxon>
        <taxon>Chlorobiaceae</taxon>
        <taxon>Chlorobium/Pelodictyon group</taxon>
        <taxon>Chlorobium</taxon>
    </lineage>
</organism>
<dbReference type="PANTHER" id="PTHR23417:SF14">
    <property type="entry name" value="PENTACOTRIPEPTIDE-REPEAT REGION OF PRORP DOMAIN-CONTAINING PROTEIN"/>
    <property type="match status" value="1"/>
</dbReference>
<accession>B3ED87</accession>
<dbReference type="Proteomes" id="UP000008841">
    <property type="component" value="Chromosome"/>
</dbReference>
<dbReference type="InterPro" id="IPR029063">
    <property type="entry name" value="SAM-dependent_MTases_sf"/>
</dbReference>
<dbReference type="STRING" id="290315.Clim_1453"/>
<dbReference type="PANTHER" id="PTHR23417">
    <property type="entry name" value="3-DEOXY-D-MANNO-OCTULOSONIC-ACID TRANSFERASE/TRNA GUANINE-N 7 - -METHYLTRANSFERASE"/>
    <property type="match status" value="1"/>
</dbReference>
<dbReference type="UniPathway" id="UPA00989"/>
<comment type="pathway">
    <text evidence="7">tRNA modification; N(7)-methylguanine-tRNA biosynthesis.</text>
</comment>
<evidence type="ECO:0000313" key="8">
    <source>
        <dbReference type="EMBL" id="ACD90512.1"/>
    </source>
</evidence>
<comment type="similarity">
    <text evidence="7">Belongs to the class I-like SAM-binding methyltransferase superfamily. TrmB family.</text>
</comment>
<dbReference type="EC" id="2.1.1.33" evidence="7"/>
<comment type="caution">
    <text evidence="7">Lacks conserved residue(s) required for the propagation of feature annotation.</text>
</comment>
<dbReference type="InterPro" id="IPR003358">
    <property type="entry name" value="tRNA_(Gua-N-7)_MeTrfase_Trmb"/>
</dbReference>
<protein>
    <recommendedName>
        <fullName evidence="7">tRNA (guanine-N(7)-)-methyltransferase</fullName>
        <ecNumber evidence="7">2.1.1.33</ecNumber>
    </recommendedName>
    <alternativeName>
        <fullName evidence="7">tRNA (guanine(46)-N(7))-methyltransferase</fullName>
    </alternativeName>
    <alternativeName>
        <fullName evidence="7">tRNA(m7G46)-methyltransferase</fullName>
    </alternativeName>
</protein>
<sequence>MDTRESWCENPVIIADREAWEEINLKEAGTIEVEIGFGSGEYLIRRASEYPDRLFIGIEKKPGMITEVAKMVVSRNLNNIRLLESCAKDAFTDLFPACSISRAYSLFPDPWPKRKHSKYRLFSAQYLRLLNNRLIFGCEALIVTDSEDYCNWMLKQLPETGFEVENSTIPPQFDTRFERRWLEQDLSTFFRILLKKVRHIETLTPPA</sequence>
<dbReference type="HOGENOM" id="CLU_050910_0_3_10"/>
<name>B3ED87_CHLL2</name>
<evidence type="ECO:0000256" key="3">
    <source>
        <dbReference type="ARBA" id="ARBA00022603"/>
    </source>
</evidence>
<evidence type="ECO:0000256" key="4">
    <source>
        <dbReference type="ARBA" id="ARBA00022679"/>
    </source>
</evidence>
<dbReference type="SUPFAM" id="SSF53335">
    <property type="entry name" value="S-adenosyl-L-methionine-dependent methyltransferases"/>
    <property type="match status" value="1"/>
</dbReference>
<dbReference type="AlphaFoldDB" id="B3ED87"/>
<dbReference type="PROSITE" id="PS51625">
    <property type="entry name" value="SAM_MT_TRMB"/>
    <property type="match status" value="1"/>
</dbReference>